<dbReference type="Gramene" id="KOM51039">
    <property type="protein sequence ID" value="KOM51039"/>
    <property type="gene ID" value="LR48_Vigan08g186600"/>
</dbReference>
<protein>
    <submittedName>
        <fullName evidence="1">Uncharacterized protein</fullName>
    </submittedName>
</protein>
<evidence type="ECO:0000313" key="1">
    <source>
        <dbReference type="EMBL" id="KOM51039.1"/>
    </source>
</evidence>
<gene>
    <name evidence="1" type="ORF">LR48_Vigan08g186600</name>
</gene>
<dbReference type="Proteomes" id="UP000053144">
    <property type="component" value="Chromosome 8"/>
</dbReference>
<proteinExistence type="predicted"/>
<sequence>MGRAETYETHIVALVLKSWRKGYVTLTRLPLVWDSGEEFEYDMNVFKNL</sequence>
<accession>A0A0L9V8Q9</accession>
<dbReference type="EMBL" id="CM003378">
    <property type="protein sequence ID" value="KOM51039.1"/>
    <property type="molecule type" value="Genomic_DNA"/>
</dbReference>
<reference evidence="2" key="1">
    <citation type="journal article" date="2015" name="Proc. Natl. Acad. Sci. U.S.A.">
        <title>Genome sequencing of adzuki bean (Vigna angularis) provides insight into high starch and low fat accumulation and domestication.</title>
        <authorList>
            <person name="Yang K."/>
            <person name="Tian Z."/>
            <person name="Chen C."/>
            <person name="Luo L."/>
            <person name="Zhao B."/>
            <person name="Wang Z."/>
            <person name="Yu L."/>
            <person name="Li Y."/>
            <person name="Sun Y."/>
            <person name="Li W."/>
            <person name="Chen Y."/>
            <person name="Li Y."/>
            <person name="Zhang Y."/>
            <person name="Ai D."/>
            <person name="Zhao J."/>
            <person name="Shang C."/>
            <person name="Ma Y."/>
            <person name="Wu B."/>
            <person name="Wang M."/>
            <person name="Gao L."/>
            <person name="Sun D."/>
            <person name="Zhang P."/>
            <person name="Guo F."/>
            <person name="Wang W."/>
            <person name="Li Y."/>
            <person name="Wang J."/>
            <person name="Varshney R.K."/>
            <person name="Wang J."/>
            <person name="Ling H.Q."/>
            <person name="Wan P."/>
        </authorList>
    </citation>
    <scope>NUCLEOTIDE SEQUENCE</scope>
    <source>
        <strain evidence="2">cv. Jingnong 6</strain>
    </source>
</reference>
<name>A0A0L9V8Q9_PHAAN</name>
<organism evidence="1 2">
    <name type="scientific">Phaseolus angularis</name>
    <name type="common">Azuki bean</name>
    <name type="synonym">Vigna angularis</name>
    <dbReference type="NCBI Taxonomy" id="3914"/>
    <lineage>
        <taxon>Eukaryota</taxon>
        <taxon>Viridiplantae</taxon>
        <taxon>Streptophyta</taxon>
        <taxon>Embryophyta</taxon>
        <taxon>Tracheophyta</taxon>
        <taxon>Spermatophyta</taxon>
        <taxon>Magnoliopsida</taxon>
        <taxon>eudicotyledons</taxon>
        <taxon>Gunneridae</taxon>
        <taxon>Pentapetalae</taxon>
        <taxon>rosids</taxon>
        <taxon>fabids</taxon>
        <taxon>Fabales</taxon>
        <taxon>Fabaceae</taxon>
        <taxon>Papilionoideae</taxon>
        <taxon>50 kb inversion clade</taxon>
        <taxon>NPAAA clade</taxon>
        <taxon>indigoferoid/millettioid clade</taxon>
        <taxon>Phaseoleae</taxon>
        <taxon>Vigna</taxon>
    </lineage>
</organism>
<dbReference type="AlphaFoldDB" id="A0A0L9V8Q9"/>
<evidence type="ECO:0000313" key="2">
    <source>
        <dbReference type="Proteomes" id="UP000053144"/>
    </source>
</evidence>